<feature type="region of interest" description="Disordered" evidence="1">
    <location>
        <begin position="116"/>
        <end position="145"/>
    </location>
</feature>
<evidence type="ECO:0000256" key="2">
    <source>
        <dbReference type="SAM" id="Phobius"/>
    </source>
</evidence>
<proteinExistence type="predicted"/>
<evidence type="ECO:0000256" key="1">
    <source>
        <dbReference type="SAM" id="MobiDB-lite"/>
    </source>
</evidence>
<name>A0A0D8BFT2_9ACTN</name>
<dbReference type="PATRIC" id="fig|1502723.3.peg.1929"/>
<keyword evidence="2" id="KW-0472">Membrane</keyword>
<comment type="caution">
    <text evidence="3">The sequence shown here is derived from an EMBL/GenBank/DDBJ whole genome shotgun (WGS) entry which is preliminary data.</text>
</comment>
<gene>
    <name evidence="3" type="ORF">FF36_02802</name>
</gene>
<sequence length="145" mass="14860" precursor="true">MGWPASGTPCRPARLKSFVFLLTQTAAFATVTPARTGDASALSTAQRQLASAFGVALVATVLALPAAGFGAADALARRWALLVPVELALVVAELALVVTVLALCVRDVEAAATMRSVAQRVPTSPGTSPDGPVPGKLPRREQEAT</sequence>
<dbReference type="AlphaFoldDB" id="A0A0D8BFT2"/>
<reference evidence="3 4" key="2">
    <citation type="journal article" date="2016" name="Genome Announc.">
        <title>Permanent Draft Genome Sequences for Two Variants of Frankia sp. Strain CpI1, the First Frankia Strain Isolated from Root Nodules of Comptonia peregrina.</title>
        <authorList>
            <person name="Oshone R."/>
            <person name="Hurst S.G.IV."/>
            <person name="Abebe-Akele F."/>
            <person name="Simpson S."/>
            <person name="Morris K."/>
            <person name="Thomas W.K."/>
            <person name="Tisa L.S."/>
        </authorList>
    </citation>
    <scope>NUCLEOTIDE SEQUENCE [LARGE SCALE GENOMIC DNA]</scope>
    <source>
        <strain evidence="4">CpI1-S</strain>
    </source>
</reference>
<feature type="transmembrane region" description="Helical" evidence="2">
    <location>
        <begin position="79"/>
        <end position="103"/>
    </location>
</feature>
<evidence type="ECO:0000313" key="4">
    <source>
        <dbReference type="Proteomes" id="UP000032545"/>
    </source>
</evidence>
<dbReference type="EMBL" id="JYFN01000019">
    <property type="protein sequence ID" value="KJE22824.1"/>
    <property type="molecule type" value="Genomic_DNA"/>
</dbReference>
<accession>A0A0D8BFT2</accession>
<protein>
    <submittedName>
        <fullName evidence="3">Uncharacterized protein</fullName>
    </submittedName>
</protein>
<dbReference type="Proteomes" id="UP000032545">
    <property type="component" value="Unassembled WGS sequence"/>
</dbReference>
<keyword evidence="2" id="KW-0812">Transmembrane</keyword>
<keyword evidence="2" id="KW-1133">Transmembrane helix</keyword>
<evidence type="ECO:0000313" key="3">
    <source>
        <dbReference type="EMBL" id="KJE22824.1"/>
    </source>
</evidence>
<reference evidence="4" key="1">
    <citation type="submission" date="2015-02" db="EMBL/GenBank/DDBJ databases">
        <title>Draft Genome of Frankia sp. CpI1-S.</title>
        <authorList>
            <person name="Oshone R.T."/>
            <person name="Ngom M."/>
            <person name="Ghodhbane-Gtari F."/>
            <person name="Gtari M."/>
            <person name="Morris K."/>
            <person name="Thomas K."/>
            <person name="Sen A."/>
            <person name="Tisa L.S."/>
        </authorList>
    </citation>
    <scope>NUCLEOTIDE SEQUENCE [LARGE SCALE GENOMIC DNA]</scope>
    <source>
        <strain evidence="4">CpI1-S</strain>
    </source>
</reference>
<keyword evidence="4" id="KW-1185">Reference proteome</keyword>
<feature type="transmembrane region" description="Helical" evidence="2">
    <location>
        <begin position="49"/>
        <end position="72"/>
    </location>
</feature>
<organism evidence="3 4">
    <name type="scientific">Frankia torreyi</name>
    <dbReference type="NCBI Taxonomy" id="1856"/>
    <lineage>
        <taxon>Bacteria</taxon>
        <taxon>Bacillati</taxon>
        <taxon>Actinomycetota</taxon>
        <taxon>Actinomycetes</taxon>
        <taxon>Frankiales</taxon>
        <taxon>Frankiaceae</taxon>
        <taxon>Frankia</taxon>
    </lineage>
</organism>